<evidence type="ECO:0000256" key="1">
    <source>
        <dbReference type="SAM" id="MobiDB-lite"/>
    </source>
</evidence>
<evidence type="ECO:0000313" key="3">
    <source>
        <dbReference type="Proteomes" id="UP000256964"/>
    </source>
</evidence>
<dbReference type="AlphaFoldDB" id="A0A371CNM1"/>
<organism evidence="2 3">
    <name type="scientific">Lentinus brumalis</name>
    <dbReference type="NCBI Taxonomy" id="2498619"/>
    <lineage>
        <taxon>Eukaryota</taxon>
        <taxon>Fungi</taxon>
        <taxon>Dikarya</taxon>
        <taxon>Basidiomycota</taxon>
        <taxon>Agaricomycotina</taxon>
        <taxon>Agaricomycetes</taxon>
        <taxon>Polyporales</taxon>
        <taxon>Polyporaceae</taxon>
        <taxon>Lentinus</taxon>
    </lineage>
</organism>
<sequence length="161" mass="17793">MLLPELVACFNDRTVLSSTLLTSAVVSYPDARYEPHPTTALTLIPRILPHILTIPAEITAPTFAMRTKNEGIATEAPIPRSQHYEPTRRPLQSHRHTSPNIPPGPSASSQVDAIIVSAPARNRALLYTTTTTSCDGRRAWRLAKFQVRICSAMRCVKYVCT</sequence>
<name>A0A371CNM1_9APHY</name>
<dbReference type="Proteomes" id="UP000256964">
    <property type="component" value="Unassembled WGS sequence"/>
</dbReference>
<reference evidence="2 3" key="1">
    <citation type="journal article" date="2018" name="Biotechnol. Biofuels">
        <title>Integrative visual omics of the white-rot fungus Polyporus brumalis exposes the biotechnological potential of its oxidative enzymes for delignifying raw plant biomass.</title>
        <authorList>
            <person name="Miyauchi S."/>
            <person name="Rancon A."/>
            <person name="Drula E."/>
            <person name="Hage H."/>
            <person name="Chaduli D."/>
            <person name="Favel A."/>
            <person name="Grisel S."/>
            <person name="Henrissat B."/>
            <person name="Herpoel-Gimbert I."/>
            <person name="Ruiz-Duenas F.J."/>
            <person name="Chevret D."/>
            <person name="Hainaut M."/>
            <person name="Lin J."/>
            <person name="Wang M."/>
            <person name="Pangilinan J."/>
            <person name="Lipzen A."/>
            <person name="Lesage-Meessen L."/>
            <person name="Navarro D."/>
            <person name="Riley R."/>
            <person name="Grigoriev I.V."/>
            <person name="Zhou S."/>
            <person name="Raouche S."/>
            <person name="Rosso M.N."/>
        </authorList>
    </citation>
    <scope>NUCLEOTIDE SEQUENCE [LARGE SCALE GENOMIC DNA]</scope>
    <source>
        <strain evidence="2 3">BRFM 1820</strain>
    </source>
</reference>
<dbReference type="EMBL" id="KZ857500">
    <property type="protein sequence ID" value="RDX41852.1"/>
    <property type="molecule type" value="Genomic_DNA"/>
</dbReference>
<keyword evidence="3" id="KW-1185">Reference proteome</keyword>
<accession>A0A371CNM1</accession>
<feature type="region of interest" description="Disordered" evidence="1">
    <location>
        <begin position="74"/>
        <end position="109"/>
    </location>
</feature>
<proteinExistence type="predicted"/>
<protein>
    <submittedName>
        <fullName evidence="2">Uncharacterized protein</fullName>
    </submittedName>
</protein>
<gene>
    <name evidence="2" type="ORF">OH76DRAFT_179394</name>
</gene>
<evidence type="ECO:0000313" key="2">
    <source>
        <dbReference type="EMBL" id="RDX41852.1"/>
    </source>
</evidence>